<protein>
    <recommendedName>
        <fullName evidence="4">Cyanovirin-N domain-containing protein</fullName>
    </recommendedName>
</protein>
<feature type="chain" id="PRO_5025411581" description="Cyanovirin-N domain-containing protein" evidence="1">
    <location>
        <begin position="21"/>
        <end position="144"/>
    </location>
</feature>
<keyword evidence="1" id="KW-0732">Signal</keyword>
<evidence type="ECO:0008006" key="4">
    <source>
        <dbReference type="Google" id="ProtNLM"/>
    </source>
</evidence>
<dbReference type="Proteomes" id="UP000799302">
    <property type="component" value="Unassembled WGS sequence"/>
</dbReference>
<dbReference type="EMBL" id="MU004232">
    <property type="protein sequence ID" value="KAF2671719.1"/>
    <property type="molecule type" value="Genomic_DNA"/>
</dbReference>
<evidence type="ECO:0000256" key="1">
    <source>
        <dbReference type="SAM" id="SignalP"/>
    </source>
</evidence>
<keyword evidence="3" id="KW-1185">Reference proteome</keyword>
<reference evidence="2" key="1">
    <citation type="journal article" date="2020" name="Stud. Mycol.">
        <title>101 Dothideomycetes genomes: a test case for predicting lifestyles and emergence of pathogens.</title>
        <authorList>
            <person name="Haridas S."/>
            <person name="Albert R."/>
            <person name="Binder M."/>
            <person name="Bloem J."/>
            <person name="Labutti K."/>
            <person name="Salamov A."/>
            <person name="Andreopoulos B."/>
            <person name="Baker S."/>
            <person name="Barry K."/>
            <person name="Bills G."/>
            <person name="Bluhm B."/>
            <person name="Cannon C."/>
            <person name="Castanera R."/>
            <person name="Culley D."/>
            <person name="Daum C."/>
            <person name="Ezra D."/>
            <person name="Gonzalez J."/>
            <person name="Henrissat B."/>
            <person name="Kuo A."/>
            <person name="Liang C."/>
            <person name="Lipzen A."/>
            <person name="Lutzoni F."/>
            <person name="Magnuson J."/>
            <person name="Mondo S."/>
            <person name="Nolan M."/>
            <person name="Ohm R."/>
            <person name="Pangilinan J."/>
            <person name="Park H.-J."/>
            <person name="Ramirez L."/>
            <person name="Alfaro M."/>
            <person name="Sun H."/>
            <person name="Tritt A."/>
            <person name="Yoshinaga Y."/>
            <person name="Zwiers L.-H."/>
            <person name="Turgeon B."/>
            <person name="Goodwin S."/>
            <person name="Spatafora J."/>
            <person name="Crous P."/>
            <person name="Grigoriev I."/>
        </authorList>
    </citation>
    <scope>NUCLEOTIDE SEQUENCE</scope>
    <source>
        <strain evidence="2">CBS 115976</strain>
    </source>
</reference>
<organism evidence="2 3">
    <name type="scientific">Microthyrium microscopicum</name>
    <dbReference type="NCBI Taxonomy" id="703497"/>
    <lineage>
        <taxon>Eukaryota</taxon>
        <taxon>Fungi</taxon>
        <taxon>Dikarya</taxon>
        <taxon>Ascomycota</taxon>
        <taxon>Pezizomycotina</taxon>
        <taxon>Dothideomycetes</taxon>
        <taxon>Dothideomycetes incertae sedis</taxon>
        <taxon>Microthyriales</taxon>
        <taxon>Microthyriaceae</taxon>
        <taxon>Microthyrium</taxon>
    </lineage>
</organism>
<evidence type="ECO:0000313" key="3">
    <source>
        <dbReference type="Proteomes" id="UP000799302"/>
    </source>
</evidence>
<name>A0A6A6UHH0_9PEZI</name>
<gene>
    <name evidence="2" type="ORF">BT63DRAFT_452222</name>
</gene>
<feature type="signal peptide" evidence="1">
    <location>
        <begin position="1"/>
        <end position="20"/>
    </location>
</feature>
<accession>A0A6A6UHH0</accession>
<sequence>MLPKFLTAAVLLVGIPAAFAQSILSSSLKLVPNGGYPLTCNEKQIPSRQAENLDFCVERLANMTDICRVEDNESAHFCAKGGIKISGRTWYKDGVELGGLQIPCSTVGEALMRVIAECSIGVVQERWPGVMDLDIVVHYGTDWV</sequence>
<evidence type="ECO:0000313" key="2">
    <source>
        <dbReference type="EMBL" id="KAF2671719.1"/>
    </source>
</evidence>
<dbReference type="AlphaFoldDB" id="A0A6A6UHH0"/>
<proteinExistence type="predicted"/>